<evidence type="ECO:0000313" key="2">
    <source>
        <dbReference type="Proteomes" id="UP001375743"/>
    </source>
</evidence>
<dbReference type="InterPro" id="IPR006357">
    <property type="entry name" value="HAD-SF_hydro_IIA"/>
</dbReference>
<gene>
    <name evidence="1" type="ORF">U1T56_00430</name>
</gene>
<dbReference type="EMBL" id="JBBLZC010000001">
    <property type="protein sequence ID" value="MEK0081601.1"/>
    <property type="molecule type" value="Genomic_DNA"/>
</dbReference>
<dbReference type="RefSeq" id="WP_418157453.1">
    <property type="nucleotide sequence ID" value="NZ_JBBLZC010000001.1"/>
</dbReference>
<proteinExistence type="predicted"/>
<dbReference type="GO" id="GO:0016787">
    <property type="term" value="F:hydrolase activity"/>
    <property type="evidence" value="ECO:0007669"/>
    <property type="project" value="UniProtKB-KW"/>
</dbReference>
<protein>
    <submittedName>
        <fullName evidence="1">TIGR01459 family HAD-type hydrolase</fullName>
    </submittedName>
</protein>
<keyword evidence="1" id="KW-0378">Hydrolase</keyword>
<sequence length="294" mass="31984">MAEVLESIEPLLDRYDGFLVDQFGVLYDGVQVLPGAREALVLLRERRKRVLILSNSGRRAAVNRDRLARLGLEPELYTALVSSGEAAWWGLMQRTDETFADLGRRCLYFSRGRDLSALEGLDYRLAPDADEADFVLLSGLDPDEAARERCRRQLERALARGLPLVCANPDVVSLEGERRVDGPGAFAARYAAAGGDVRYVGKPWPAVYRMALAILELPPDRLVAVGDSLDHDIAGAAPFGIDGALVLGGVHAAHFAGAVSAADLDARLAALCQGQPFRPHWLLRAFRPSSARQG</sequence>
<dbReference type="Proteomes" id="UP001375743">
    <property type="component" value="Unassembled WGS sequence"/>
</dbReference>
<dbReference type="Gene3D" id="3.40.50.1000">
    <property type="entry name" value="HAD superfamily/HAD-like"/>
    <property type="match status" value="2"/>
</dbReference>
<name>A0ABU8XL56_9PROT</name>
<dbReference type="PANTHER" id="PTHR19288">
    <property type="entry name" value="4-NITROPHENYLPHOSPHATASE-RELATED"/>
    <property type="match status" value="1"/>
</dbReference>
<dbReference type="PANTHER" id="PTHR19288:SF90">
    <property type="entry name" value="OS08G0542600 PROTEIN"/>
    <property type="match status" value="1"/>
</dbReference>
<accession>A0ABU8XL56</accession>
<dbReference type="Pfam" id="PF13344">
    <property type="entry name" value="Hydrolase_6"/>
    <property type="match status" value="1"/>
</dbReference>
<comment type="caution">
    <text evidence="1">The sequence shown here is derived from an EMBL/GenBank/DDBJ whole genome shotgun (WGS) entry which is preliminary data.</text>
</comment>
<dbReference type="InterPro" id="IPR036412">
    <property type="entry name" value="HAD-like_sf"/>
</dbReference>
<dbReference type="SUPFAM" id="SSF56784">
    <property type="entry name" value="HAD-like"/>
    <property type="match status" value="1"/>
</dbReference>
<dbReference type="Pfam" id="PF13242">
    <property type="entry name" value="Hydrolase_like"/>
    <property type="match status" value="1"/>
</dbReference>
<keyword evidence="2" id="KW-1185">Reference proteome</keyword>
<reference evidence="1 2" key="1">
    <citation type="submission" date="2024-01" db="EMBL/GenBank/DDBJ databases">
        <title>Multi-omics insights into the function and evolution of sodium benzoate biodegradation pathways in Benzoatithermus flavus gen. nov., sp. nov. from hot spring.</title>
        <authorList>
            <person name="Hu C.-J."/>
            <person name="Li W.-J."/>
        </authorList>
    </citation>
    <scope>NUCLEOTIDE SEQUENCE [LARGE SCALE GENOMIC DNA]</scope>
    <source>
        <strain evidence="1 2">SYSU G07066</strain>
    </source>
</reference>
<dbReference type="NCBIfam" id="TIGR01459">
    <property type="entry name" value="HAD-SF-IIA-hyp4"/>
    <property type="match status" value="1"/>
</dbReference>
<dbReference type="InterPro" id="IPR006356">
    <property type="entry name" value="HAD-SF_hydro_IIA_hyp3"/>
</dbReference>
<organism evidence="1 2">
    <name type="scientific">Benzoatithermus flavus</name>
    <dbReference type="NCBI Taxonomy" id="3108223"/>
    <lineage>
        <taxon>Bacteria</taxon>
        <taxon>Pseudomonadati</taxon>
        <taxon>Pseudomonadota</taxon>
        <taxon>Alphaproteobacteria</taxon>
        <taxon>Geminicoccales</taxon>
        <taxon>Geminicoccaceae</taxon>
        <taxon>Benzoatithermus</taxon>
    </lineage>
</organism>
<evidence type="ECO:0000313" key="1">
    <source>
        <dbReference type="EMBL" id="MEK0081601.1"/>
    </source>
</evidence>
<dbReference type="InterPro" id="IPR023214">
    <property type="entry name" value="HAD_sf"/>
</dbReference>